<dbReference type="OrthoDB" id="2381902at2"/>
<dbReference type="Pfam" id="PF11256">
    <property type="entry name" value="SAV0927-like"/>
    <property type="match status" value="1"/>
</dbReference>
<dbReference type="AlphaFoldDB" id="A0A2K8N8V3"/>
<dbReference type="Proteomes" id="UP000502196">
    <property type="component" value="Chromosome"/>
</dbReference>
<evidence type="ECO:0000313" key="4">
    <source>
        <dbReference type="Proteomes" id="UP000502196"/>
    </source>
</evidence>
<proteinExistence type="predicted"/>
<reference evidence="1" key="2">
    <citation type="journal article" date="2018" name="Genome Announc.">
        <title>Complete Genome Sequence of Kyrpidia sp. Strain EA-1, a Thermophilic Knallgas Bacterium, Isolated from the Azores.</title>
        <authorList>
            <person name="Reiner J.E."/>
            <person name="Lapp C.J."/>
            <person name="Bunk B."/>
            <person name="Sproer C."/>
            <person name="Overmann J."/>
            <person name="Gescher J."/>
        </authorList>
    </citation>
    <scope>NUCLEOTIDE SEQUENCE</scope>
    <source>
        <strain evidence="1">EA-1</strain>
    </source>
</reference>
<protein>
    <submittedName>
        <fullName evidence="1">DUF3055 domain-containing protein</fullName>
    </submittedName>
</protein>
<evidence type="ECO:0000313" key="3">
    <source>
        <dbReference type="Proteomes" id="UP000231932"/>
    </source>
</evidence>
<dbReference type="KEGG" id="kyr:CVV65_11930"/>
<organism evidence="1 3">
    <name type="scientific">Kyrpidia spormannii</name>
    <dbReference type="NCBI Taxonomy" id="2055160"/>
    <lineage>
        <taxon>Bacteria</taxon>
        <taxon>Bacillati</taxon>
        <taxon>Bacillota</taxon>
        <taxon>Bacilli</taxon>
        <taxon>Bacillales</taxon>
        <taxon>Alicyclobacillaceae</taxon>
        <taxon>Kyrpidia</taxon>
    </lineage>
</organism>
<reference evidence="2 4" key="3">
    <citation type="submission" date="2020-04" db="EMBL/GenBank/DDBJ databases">
        <authorList>
            <person name="Hogendoorn C."/>
        </authorList>
    </citation>
    <scope>NUCLEOTIDE SEQUENCE [LARGE SCALE GENOMIC DNA]</scope>
    <source>
        <strain evidence="2">COOX1</strain>
    </source>
</reference>
<evidence type="ECO:0000313" key="2">
    <source>
        <dbReference type="EMBL" id="CAB3394783.1"/>
    </source>
</evidence>
<dbReference type="RefSeq" id="WP_013076338.1">
    <property type="nucleotide sequence ID" value="NZ_CP024955.1"/>
</dbReference>
<keyword evidence="3" id="KW-1185">Reference proteome</keyword>
<reference evidence="3" key="1">
    <citation type="submission" date="2017-11" db="EMBL/GenBank/DDBJ databases">
        <title>Complete Genome Sequence of Kyrpidia sp. Strain EA-1, a thermophilic, hydrogen-oxidizing Bacterium, isolated from the Azores.</title>
        <authorList>
            <person name="Reiner J.E."/>
            <person name="Lapp C.J."/>
            <person name="Bunk B."/>
            <person name="Gescher J."/>
        </authorList>
    </citation>
    <scope>NUCLEOTIDE SEQUENCE [LARGE SCALE GENOMIC DNA]</scope>
    <source>
        <strain evidence="3">EA-1</strain>
    </source>
</reference>
<sequence>MGEHVLFSETEDTRTHFATLDVAGTRFDLAVTYSQHFMGKSIVMCLQTGRASIMDAHDAEDPQRVAQHFGIDDGETATELGHYLTSVLSYPPRGEQF</sequence>
<gene>
    <name evidence="2" type="ORF">COOX1_2589</name>
    <name evidence="1" type="ORF">CVV65_11930</name>
</gene>
<dbReference type="Proteomes" id="UP000231932">
    <property type="component" value="Chromosome"/>
</dbReference>
<accession>A0A2K8N8V3</accession>
<dbReference type="InterPro" id="IPR021415">
    <property type="entry name" value="SAV0927-like"/>
</dbReference>
<dbReference type="EMBL" id="LR792683">
    <property type="protein sequence ID" value="CAB3394783.1"/>
    <property type="molecule type" value="Genomic_DNA"/>
</dbReference>
<evidence type="ECO:0000313" key="1">
    <source>
        <dbReference type="EMBL" id="ATY85545.1"/>
    </source>
</evidence>
<name>A0A2K8N8V3_9BACL</name>
<dbReference type="EMBL" id="CP024955">
    <property type="protein sequence ID" value="ATY85545.1"/>
    <property type="molecule type" value="Genomic_DNA"/>
</dbReference>